<dbReference type="AlphaFoldDB" id="A0A4R4YHF7"/>
<evidence type="ECO:0000313" key="5">
    <source>
        <dbReference type="EMBL" id="TDD44295.1"/>
    </source>
</evidence>
<keyword evidence="6" id="KW-1185">Reference proteome</keyword>
<evidence type="ECO:0000256" key="3">
    <source>
        <dbReference type="SAM" id="Phobius"/>
    </source>
</evidence>
<evidence type="ECO:0000256" key="2">
    <source>
        <dbReference type="ARBA" id="ARBA00023163"/>
    </source>
</evidence>
<dbReference type="InterPro" id="IPR027383">
    <property type="entry name" value="Znf_put"/>
</dbReference>
<dbReference type="EMBL" id="SMKW01000034">
    <property type="protein sequence ID" value="TDD44295.1"/>
    <property type="molecule type" value="Genomic_DNA"/>
</dbReference>
<sequence length="224" mass="23816">MAANGLGGDGSGPVNEGHAEVRKLLGAYVLGGLDPEERRRFEEHLGHCAECREELSGYAGLPGLLHRAGPPPEPIEPSEPEWAKLIEKARTERAAPPRKRRWLLAVAAVVLFGAGTLGGMAAVSWEPQGSELVAAAGVASHGHGKLESRPWGTAVSLHVENLPPDERFVAWVVARDGRAEQAATWSRTPTSEARLSGASAIPRDQVSLLLVTTGTGRPLLEMRV</sequence>
<keyword evidence="1" id="KW-0805">Transcription regulation</keyword>
<dbReference type="Gene3D" id="1.10.10.1320">
    <property type="entry name" value="Anti-sigma factor, zinc-finger domain"/>
    <property type="match status" value="1"/>
</dbReference>
<evidence type="ECO:0000256" key="1">
    <source>
        <dbReference type="ARBA" id="ARBA00023015"/>
    </source>
</evidence>
<comment type="caution">
    <text evidence="5">The sequence shown here is derived from an EMBL/GenBank/DDBJ whole genome shotgun (WGS) entry which is preliminary data.</text>
</comment>
<protein>
    <recommendedName>
        <fullName evidence="4">Putative zinc-finger domain-containing protein</fullName>
    </recommendedName>
</protein>
<dbReference type="Proteomes" id="UP000294947">
    <property type="component" value="Unassembled WGS sequence"/>
</dbReference>
<keyword evidence="2" id="KW-0804">Transcription</keyword>
<dbReference type="InterPro" id="IPR041916">
    <property type="entry name" value="Anti_sigma_zinc_sf"/>
</dbReference>
<keyword evidence="3" id="KW-1133">Transmembrane helix</keyword>
<accession>A0A4R4YHF7</accession>
<feature type="domain" description="Putative zinc-finger" evidence="4">
    <location>
        <begin position="20"/>
        <end position="52"/>
    </location>
</feature>
<evidence type="ECO:0000313" key="6">
    <source>
        <dbReference type="Proteomes" id="UP000294947"/>
    </source>
</evidence>
<reference evidence="5 6" key="1">
    <citation type="submission" date="2019-03" db="EMBL/GenBank/DDBJ databases">
        <title>Draft genome sequences of novel Actinobacteria.</title>
        <authorList>
            <person name="Sahin N."/>
            <person name="Ay H."/>
            <person name="Saygin H."/>
        </authorList>
    </citation>
    <scope>NUCLEOTIDE SEQUENCE [LARGE SCALE GENOMIC DNA]</scope>
    <source>
        <strain evidence="5 6">7K502</strain>
    </source>
</reference>
<keyword evidence="3" id="KW-0812">Transmembrane</keyword>
<keyword evidence="3" id="KW-0472">Membrane</keyword>
<proteinExistence type="predicted"/>
<evidence type="ECO:0000259" key="4">
    <source>
        <dbReference type="Pfam" id="PF13490"/>
    </source>
</evidence>
<dbReference type="OrthoDB" id="5185837at2"/>
<name>A0A4R4YHF7_9PSEU</name>
<feature type="transmembrane region" description="Helical" evidence="3">
    <location>
        <begin position="102"/>
        <end position="125"/>
    </location>
</feature>
<organism evidence="5 6">
    <name type="scientific">Saccharopolyspora elongata</name>
    <dbReference type="NCBI Taxonomy" id="2530387"/>
    <lineage>
        <taxon>Bacteria</taxon>
        <taxon>Bacillati</taxon>
        <taxon>Actinomycetota</taxon>
        <taxon>Actinomycetes</taxon>
        <taxon>Pseudonocardiales</taxon>
        <taxon>Pseudonocardiaceae</taxon>
        <taxon>Saccharopolyspora</taxon>
    </lineage>
</organism>
<dbReference type="Pfam" id="PF13490">
    <property type="entry name" value="zf-HC2"/>
    <property type="match status" value="1"/>
</dbReference>
<gene>
    <name evidence="5" type="ORF">E1288_24270</name>
</gene>